<dbReference type="HAMAP" id="MF_00473">
    <property type="entry name" value="G6P_isomerase"/>
    <property type="match status" value="1"/>
</dbReference>
<evidence type="ECO:0000256" key="2">
    <source>
        <dbReference type="ARBA" id="ARBA00006604"/>
    </source>
</evidence>
<dbReference type="PANTHER" id="PTHR11469:SF1">
    <property type="entry name" value="GLUCOSE-6-PHOSPHATE ISOMERASE"/>
    <property type="match status" value="1"/>
</dbReference>
<evidence type="ECO:0000313" key="10">
    <source>
        <dbReference type="Proteomes" id="UP000823123"/>
    </source>
</evidence>
<sequence length="430" mass="49238">MEYNNFEIDFFEKQNDEYSYSLNFEKYREKGFKALDFILNKNGLGNKFLGWITHPEVYDREEYSRMKNLSEKVKKAEVLVVVGVGGSFLGSKAVIKALKPYFKQNGLDIVFAGNNLSGDYLSELVDYIKDKDFYINVISKSGSTFETAIAFRVLKELCEEKYGKESVNRIIVTTDSKKGILKEMSEKVGYETFCVPDDIGGRFSVLTAVGLFPIMCAEIDTDAILLGANDGLEEYTKKSLNNVALKYAIIRNVMFEDEKKEIEYLVAHEFKLSYFQEWWKQLFAESEGKNGKGLYVESAIFTRDLHSFGQMIQDGNKITFETIIEVENLKNDIIIPFVEDDFDKLNYLSKKSLNDINKVAVTATRKAHTDGKVPTVKIKIPRLDAYNIGKLIYFFEMSCAISAYMLGVNPFDQPGVDNYKKNMYQLLEKM</sequence>
<evidence type="ECO:0000256" key="4">
    <source>
        <dbReference type="ARBA" id="ARBA00023152"/>
    </source>
</evidence>
<comment type="subcellular location">
    <subcellularLocation>
        <location evidence="7">Cytoplasm</location>
    </subcellularLocation>
</comment>
<dbReference type="RefSeq" id="WP_201275384.1">
    <property type="nucleotide sequence ID" value="NZ_JACVDA010000009.1"/>
</dbReference>
<comment type="caution">
    <text evidence="9">The sequence shown here is derived from an EMBL/GenBank/DDBJ whole genome shotgun (WGS) entry which is preliminary data.</text>
</comment>
<evidence type="ECO:0000313" key="9">
    <source>
        <dbReference type="EMBL" id="MBK1468459.1"/>
    </source>
</evidence>
<dbReference type="InterPro" id="IPR035482">
    <property type="entry name" value="SIS_PGI_2"/>
</dbReference>
<dbReference type="InterPro" id="IPR035476">
    <property type="entry name" value="SIS_PGI_1"/>
</dbReference>
<feature type="active site" evidence="7">
    <location>
        <position position="420"/>
    </location>
</feature>
<dbReference type="EMBL" id="JACVDA010000009">
    <property type="protein sequence ID" value="MBK1468459.1"/>
    <property type="molecule type" value="Genomic_DNA"/>
</dbReference>
<keyword evidence="7" id="KW-0963">Cytoplasm</keyword>
<comment type="pathway">
    <text evidence="7">Carbohydrate biosynthesis; gluconeogenesis.</text>
</comment>
<organism evidence="9 10">
    <name type="scientific">Parvimonas parva</name>
    <dbReference type="NCBI Taxonomy" id="2769485"/>
    <lineage>
        <taxon>Bacteria</taxon>
        <taxon>Bacillati</taxon>
        <taxon>Bacillota</taxon>
        <taxon>Tissierellia</taxon>
        <taxon>Tissierellales</taxon>
        <taxon>Peptoniphilaceae</taxon>
        <taxon>Parvimonas</taxon>
    </lineage>
</organism>
<keyword evidence="3 7" id="KW-0312">Gluconeogenesis</keyword>
<evidence type="ECO:0000256" key="8">
    <source>
        <dbReference type="RuleBase" id="RU000612"/>
    </source>
</evidence>
<dbReference type="InterPro" id="IPR018189">
    <property type="entry name" value="Phosphoglucose_isomerase_CS"/>
</dbReference>
<feature type="active site" description="Proton donor" evidence="7">
    <location>
        <position position="285"/>
    </location>
</feature>
<evidence type="ECO:0000256" key="6">
    <source>
        <dbReference type="ARBA" id="ARBA00029321"/>
    </source>
</evidence>
<dbReference type="SUPFAM" id="SSF53697">
    <property type="entry name" value="SIS domain"/>
    <property type="match status" value="1"/>
</dbReference>
<keyword evidence="10" id="KW-1185">Reference proteome</keyword>
<protein>
    <recommendedName>
        <fullName evidence="7">Glucose-6-phosphate isomerase</fullName>
        <shortName evidence="7">GPI</shortName>
        <ecNumber evidence="7">5.3.1.9</ecNumber>
    </recommendedName>
    <alternativeName>
        <fullName evidence="7">Phosphoglucose isomerase</fullName>
        <shortName evidence="7">PGI</shortName>
    </alternativeName>
    <alternativeName>
        <fullName evidence="7">Phosphohexose isomerase</fullName>
        <shortName evidence="7">PHI</shortName>
    </alternativeName>
</protein>
<dbReference type="NCBIfam" id="NF010697">
    <property type="entry name" value="PRK14097.1"/>
    <property type="match status" value="1"/>
</dbReference>
<dbReference type="GO" id="GO:0004347">
    <property type="term" value="F:glucose-6-phosphate isomerase activity"/>
    <property type="evidence" value="ECO:0007669"/>
    <property type="project" value="UniProtKB-EC"/>
</dbReference>
<dbReference type="Pfam" id="PF00342">
    <property type="entry name" value="PGI"/>
    <property type="match status" value="1"/>
</dbReference>
<keyword evidence="5 7" id="KW-0413">Isomerase</keyword>
<dbReference type="Gene3D" id="3.40.50.10490">
    <property type="entry name" value="Glucose-6-phosphate isomerase like protein, domain 1"/>
    <property type="match status" value="2"/>
</dbReference>
<evidence type="ECO:0000256" key="7">
    <source>
        <dbReference type="HAMAP-Rule" id="MF_00473"/>
    </source>
</evidence>
<dbReference type="PRINTS" id="PR00662">
    <property type="entry name" value="G6PISOMERASE"/>
</dbReference>
<proteinExistence type="inferred from homology"/>
<comment type="caution">
    <text evidence="7">Lacks conserved residue(s) required for the propagation of feature annotation.</text>
</comment>
<evidence type="ECO:0000256" key="5">
    <source>
        <dbReference type="ARBA" id="ARBA00023235"/>
    </source>
</evidence>
<comment type="function">
    <text evidence="7">Catalyzes the reversible isomerization of glucose-6-phosphate to fructose-6-phosphate.</text>
</comment>
<comment type="similarity">
    <text evidence="2 7 8">Belongs to the GPI family.</text>
</comment>
<dbReference type="CDD" id="cd05015">
    <property type="entry name" value="SIS_PGI_1"/>
    <property type="match status" value="1"/>
</dbReference>
<dbReference type="Proteomes" id="UP000823123">
    <property type="component" value="Unassembled WGS sequence"/>
</dbReference>
<dbReference type="PROSITE" id="PS51463">
    <property type="entry name" value="P_GLUCOSE_ISOMERASE_3"/>
    <property type="match status" value="1"/>
</dbReference>
<evidence type="ECO:0000256" key="3">
    <source>
        <dbReference type="ARBA" id="ARBA00022432"/>
    </source>
</evidence>
<dbReference type="InterPro" id="IPR046348">
    <property type="entry name" value="SIS_dom_sf"/>
</dbReference>
<reference evidence="9 10" key="1">
    <citation type="submission" date="2020-09" db="EMBL/GenBank/DDBJ databases">
        <title>Parvimonas S3374 sp. nov.</title>
        <authorList>
            <person name="Buhl M."/>
        </authorList>
    </citation>
    <scope>NUCLEOTIDE SEQUENCE [LARGE SCALE GENOMIC DNA]</scope>
    <source>
        <strain evidence="9 10">S3374</strain>
    </source>
</reference>
<evidence type="ECO:0000256" key="1">
    <source>
        <dbReference type="ARBA" id="ARBA00004926"/>
    </source>
</evidence>
<dbReference type="PROSITE" id="PS00765">
    <property type="entry name" value="P_GLUCOSE_ISOMERASE_1"/>
    <property type="match status" value="1"/>
</dbReference>
<comment type="catalytic activity">
    <reaction evidence="6 7 8">
        <text>alpha-D-glucose 6-phosphate = beta-D-fructose 6-phosphate</text>
        <dbReference type="Rhea" id="RHEA:11816"/>
        <dbReference type="ChEBI" id="CHEBI:57634"/>
        <dbReference type="ChEBI" id="CHEBI:58225"/>
        <dbReference type="EC" id="5.3.1.9"/>
    </reaction>
</comment>
<name>A0ABS1C8M7_9FIRM</name>
<dbReference type="EC" id="5.3.1.9" evidence="7"/>
<comment type="pathway">
    <text evidence="1 7 8">Carbohydrate degradation; glycolysis; D-glyceraldehyde 3-phosphate and glycerone phosphate from D-glucose: step 2/4.</text>
</comment>
<keyword evidence="4 7" id="KW-0324">Glycolysis</keyword>
<dbReference type="CDD" id="cd05016">
    <property type="entry name" value="SIS_PGI_2"/>
    <property type="match status" value="1"/>
</dbReference>
<dbReference type="InterPro" id="IPR001672">
    <property type="entry name" value="G6P_Isomerase"/>
</dbReference>
<accession>A0ABS1C8M7</accession>
<gene>
    <name evidence="7" type="primary">pgi</name>
    <name evidence="9" type="ORF">IBJ83_03905</name>
</gene>
<dbReference type="PANTHER" id="PTHR11469">
    <property type="entry name" value="GLUCOSE-6-PHOSPHATE ISOMERASE"/>
    <property type="match status" value="1"/>
</dbReference>